<dbReference type="Proteomes" id="UP000271464">
    <property type="component" value="Unassembled WGS sequence"/>
</dbReference>
<organism evidence="1 4">
    <name type="scientific">Mycobacterium persicum</name>
    <dbReference type="NCBI Taxonomy" id="1487726"/>
    <lineage>
        <taxon>Bacteria</taxon>
        <taxon>Bacillati</taxon>
        <taxon>Actinomycetota</taxon>
        <taxon>Actinomycetes</taxon>
        <taxon>Mycobacteriales</taxon>
        <taxon>Mycobacteriaceae</taxon>
        <taxon>Mycobacterium</taxon>
    </lineage>
</organism>
<dbReference type="EMBL" id="UPHM01000130">
    <property type="protein sequence ID" value="VAZ99952.1"/>
    <property type="molecule type" value="Genomic_DNA"/>
</dbReference>
<evidence type="ECO:0000313" key="1">
    <source>
        <dbReference type="EMBL" id="VAZ85932.1"/>
    </source>
</evidence>
<accession>A0AB38UZ42</accession>
<evidence type="ECO:0000313" key="2">
    <source>
        <dbReference type="EMBL" id="VAZ99952.1"/>
    </source>
</evidence>
<sequence length="161" mass="16968">MIRTQIDDAPSAMSWVKAGPIAPGSELRHRTGPIREPQEIVEMASEVPAAGGGNSGNRTAVTAGDLVLFDRLPAVLAIDPLRMSGYVNAGKRYGEPTSKLYRSSLAVEKLSSTTYISVADAFFSGVHEPGNRDELLSGAVTSVAAVHSSVTAEKGELRCNL</sequence>
<dbReference type="EMBL" id="UPHL01000137">
    <property type="protein sequence ID" value="VAZ85932.1"/>
    <property type="molecule type" value="Genomic_DNA"/>
</dbReference>
<name>A0AB38UZ42_9MYCO</name>
<evidence type="ECO:0000313" key="3">
    <source>
        <dbReference type="Proteomes" id="UP000271464"/>
    </source>
</evidence>
<proteinExistence type="predicted"/>
<dbReference type="AlphaFoldDB" id="A0AB38UZ42"/>
<dbReference type="Proteomes" id="UP000279331">
    <property type="component" value="Unassembled WGS sequence"/>
</dbReference>
<protein>
    <submittedName>
        <fullName evidence="1">Uncharacterized protein</fullName>
    </submittedName>
</protein>
<comment type="caution">
    <text evidence="1">The sequence shown here is derived from an EMBL/GenBank/DDBJ whole genome shotgun (WGS) entry which is preliminary data.</text>
</comment>
<reference evidence="3 4" key="1">
    <citation type="submission" date="2018-09" db="EMBL/GenBank/DDBJ databases">
        <authorList>
            <person name="Tagini F."/>
        </authorList>
    </citation>
    <scope>NUCLEOTIDE SEQUENCE [LARGE SCALE GENOMIC DNA]</scope>
    <source>
        <strain evidence="2 3">MK4</strain>
        <strain evidence="1 4">MK42</strain>
    </source>
</reference>
<gene>
    <name evidence="1" type="ORF">LAUMK42_04774</name>
    <name evidence="2" type="ORF">LAUMK4_04789</name>
</gene>
<keyword evidence="3" id="KW-1185">Reference proteome</keyword>
<evidence type="ECO:0000313" key="4">
    <source>
        <dbReference type="Proteomes" id="UP000279331"/>
    </source>
</evidence>